<dbReference type="PANTHER" id="PTHR24186:SF50">
    <property type="entry name" value="ANKYRIN REPEAT-CONTAINING PROTEIN ITN1-LIKE ISOFORM X1"/>
    <property type="match status" value="1"/>
</dbReference>
<dbReference type="Pfam" id="PF13962">
    <property type="entry name" value="PGG"/>
    <property type="match status" value="1"/>
</dbReference>
<evidence type="ECO:0000256" key="8">
    <source>
        <dbReference type="SAM" id="Phobius"/>
    </source>
</evidence>
<keyword evidence="2 8" id="KW-0812">Transmembrane</keyword>
<sequence length="686" mass="73573">MAEAAAEFGPQVLSLDEELLRVLIAGNKVRLEKLLSGEGGGGGHSHQQPQTDGQQVTISFHGAACAPVAAAPQPELSGTIRLLGVTSNGSTALHIVAIHGHAELAALICARAPSLAAARNRCLDTPLHCAAKAGHREVAACLLRTMQGGAAAGTDQAALLAPRNKTGATALHEAVRRSRVEVVDLLMTTAPWLAAVTTDGGVSPLYMAAAAESVQMIQLLLRPSRNGGPSPASAAGPEGRAALHVAAISTTKDIAEAILSWEPEGPTLLSRADSSGKTPLHFAVIYGRLDIVQLFLGDHASLRLTSISDNDGSYPLHAAAMFGRTKIIDELVKKCPNYYELVDDKGRNLLHVAVENEEEMVVRHICQNDMFAMVLNATDYDGNTPLHLAVKQGYPRIFGLLLGTASVDMCITNKDGHTATDLACCALSPDRSRYFPDPQVTVLACLWWVREPFSLDHRALHIHDLHALDDEPSEQQDNMTKNITIGSVLIATVAFAAAFTLPGGVVADDHPRAGTATLANRFAFRAFVVTDTMAFLYSIMVTCFIIYGKAREIPRSHRRACSLLASGLFPCGAQFLIGAFAFGFHLALGAANRGLIIFVYVVSSVAVLACFPNIWAPFRFGLGRAIWRRYGWRGLVSMHKRPSSPLDFFLLVFTGPLIEIRRTLFAVLISSSFIVAVAFDIAKPNY</sequence>
<dbReference type="Gramene" id="OMERI07G13880.2">
    <property type="protein sequence ID" value="OMERI07G13880.2"/>
    <property type="gene ID" value="OMERI07G13880"/>
</dbReference>
<feature type="transmembrane region" description="Helical" evidence="8">
    <location>
        <begin position="560"/>
        <end position="583"/>
    </location>
</feature>
<dbReference type="Gene3D" id="1.25.40.20">
    <property type="entry name" value="Ankyrin repeat-containing domain"/>
    <property type="match status" value="2"/>
</dbReference>
<dbReference type="GO" id="GO:0005886">
    <property type="term" value="C:plasma membrane"/>
    <property type="evidence" value="ECO:0007669"/>
    <property type="project" value="TreeGrafter"/>
</dbReference>
<reference evidence="10" key="1">
    <citation type="submission" date="2015-04" db="UniProtKB">
        <authorList>
            <consortium name="EnsemblPlants"/>
        </authorList>
    </citation>
    <scope>IDENTIFICATION</scope>
</reference>
<dbReference type="AlphaFoldDB" id="A0A0E0ECE6"/>
<feature type="repeat" description="ANK" evidence="7">
    <location>
        <begin position="275"/>
        <end position="307"/>
    </location>
</feature>
<dbReference type="PANTHER" id="PTHR24186">
    <property type="entry name" value="PROTEIN PHOSPHATASE 1 REGULATORY SUBUNIT"/>
    <property type="match status" value="1"/>
</dbReference>
<feature type="transmembrane region" description="Helical" evidence="8">
    <location>
        <begin position="522"/>
        <end position="548"/>
    </location>
</feature>
<keyword evidence="3" id="KW-0677">Repeat</keyword>
<dbReference type="Pfam" id="PF12796">
    <property type="entry name" value="Ank_2"/>
    <property type="match status" value="3"/>
</dbReference>
<organism evidence="10">
    <name type="scientific">Oryza meridionalis</name>
    <dbReference type="NCBI Taxonomy" id="40149"/>
    <lineage>
        <taxon>Eukaryota</taxon>
        <taxon>Viridiplantae</taxon>
        <taxon>Streptophyta</taxon>
        <taxon>Embryophyta</taxon>
        <taxon>Tracheophyta</taxon>
        <taxon>Spermatophyta</taxon>
        <taxon>Magnoliopsida</taxon>
        <taxon>Liliopsida</taxon>
        <taxon>Poales</taxon>
        <taxon>Poaceae</taxon>
        <taxon>BOP clade</taxon>
        <taxon>Oryzoideae</taxon>
        <taxon>Oryzeae</taxon>
        <taxon>Oryzinae</taxon>
        <taxon>Oryza</taxon>
    </lineage>
</organism>
<dbReference type="EnsemblPlants" id="OMERI07G13880.2">
    <property type="protein sequence ID" value="OMERI07G13880.2"/>
    <property type="gene ID" value="OMERI07G13880"/>
</dbReference>
<dbReference type="PROSITE" id="PS50088">
    <property type="entry name" value="ANK_REPEAT"/>
    <property type="match status" value="3"/>
</dbReference>
<dbReference type="InterPro" id="IPR002110">
    <property type="entry name" value="Ankyrin_rpt"/>
</dbReference>
<protein>
    <recommendedName>
        <fullName evidence="9">PGG domain-containing protein</fullName>
    </recommendedName>
</protein>
<feature type="transmembrane region" description="Helical" evidence="8">
    <location>
        <begin position="595"/>
        <end position="622"/>
    </location>
</feature>
<evidence type="ECO:0000313" key="11">
    <source>
        <dbReference type="Proteomes" id="UP000008021"/>
    </source>
</evidence>
<dbReference type="SUPFAM" id="SSF48403">
    <property type="entry name" value="Ankyrin repeat"/>
    <property type="match status" value="2"/>
</dbReference>
<evidence type="ECO:0000259" key="9">
    <source>
        <dbReference type="Pfam" id="PF13962"/>
    </source>
</evidence>
<feature type="repeat" description="ANK" evidence="7">
    <location>
        <begin position="166"/>
        <end position="187"/>
    </location>
</feature>
<evidence type="ECO:0000256" key="4">
    <source>
        <dbReference type="ARBA" id="ARBA00022989"/>
    </source>
</evidence>
<feature type="domain" description="PGG" evidence="9">
    <location>
        <begin position="474"/>
        <end position="585"/>
    </location>
</feature>
<evidence type="ECO:0000256" key="7">
    <source>
        <dbReference type="PROSITE-ProRule" id="PRU00023"/>
    </source>
</evidence>
<evidence type="ECO:0000256" key="5">
    <source>
        <dbReference type="ARBA" id="ARBA00023043"/>
    </source>
</evidence>
<keyword evidence="4 8" id="KW-1133">Transmembrane helix</keyword>
<dbReference type="HOGENOM" id="CLU_000134_36_5_1"/>
<dbReference type="InterPro" id="IPR036770">
    <property type="entry name" value="Ankyrin_rpt-contain_sf"/>
</dbReference>
<proteinExistence type="predicted"/>
<feature type="transmembrane region" description="Helical" evidence="8">
    <location>
        <begin position="483"/>
        <end position="502"/>
    </location>
</feature>
<evidence type="ECO:0000256" key="1">
    <source>
        <dbReference type="ARBA" id="ARBA00004141"/>
    </source>
</evidence>
<dbReference type="InterPro" id="IPR026961">
    <property type="entry name" value="PGG_dom"/>
</dbReference>
<keyword evidence="6 8" id="KW-0472">Membrane</keyword>
<reference evidence="10" key="2">
    <citation type="submission" date="2018-05" db="EMBL/GenBank/DDBJ databases">
        <title>OmerRS3 (Oryza meridionalis Reference Sequence Version 3).</title>
        <authorList>
            <person name="Zhang J."/>
            <person name="Kudrna D."/>
            <person name="Lee S."/>
            <person name="Talag J."/>
            <person name="Welchert J."/>
            <person name="Wing R.A."/>
        </authorList>
    </citation>
    <scope>NUCLEOTIDE SEQUENCE [LARGE SCALE GENOMIC DNA]</scope>
    <source>
        <strain evidence="10">cv. OR44</strain>
    </source>
</reference>
<keyword evidence="5 7" id="KW-0040">ANK repeat</keyword>
<evidence type="ECO:0000256" key="2">
    <source>
        <dbReference type="ARBA" id="ARBA00022692"/>
    </source>
</evidence>
<evidence type="ECO:0000256" key="3">
    <source>
        <dbReference type="ARBA" id="ARBA00022737"/>
    </source>
</evidence>
<evidence type="ECO:0000313" key="10">
    <source>
        <dbReference type="EnsemblPlants" id="OMERI07G13880.2"/>
    </source>
</evidence>
<dbReference type="Proteomes" id="UP000008021">
    <property type="component" value="Chromosome 7"/>
</dbReference>
<feature type="transmembrane region" description="Helical" evidence="8">
    <location>
        <begin position="664"/>
        <end position="682"/>
    </location>
</feature>
<dbReference type="PROSITE" id="PS50297">
    <property type="entry name" value="ANK_REP_REGION"/>
    <property type="match status" value="3"/>
</dbReference>
<accession>A0A0E0ECE6</accession>
<dbReference type="Pfam" id="PF00023">
    <property type="entry name" value="Ank"/>
    <property type="match status" value="2"/>
</dbReference>
<feature type="repeat" description="ANK" evidence="7">
    <location>
        <begin position="381"/>
        <end position="402"/>
    </location>
</feature>
<keyword evidence="11" id="KW-1185">Reference proteome</keyword>
<comment type="subcellular location">
    <subcellularLocation>
        <location evidence="1">Membrane</location>
        <topology evidence="1">Multi-pass membrane protein</topology>
    </subcellularLocation>
</comment>
<evidence type="ECO:0000256" key="6">
    <source>
        <dbReference type="ARBA" id="ARBA00023136"/>
    </source>
</evidence>
<dbReference type="SMART" id="SM00248">
    <property type="entry name" value="ANK"/>
    <property type="match status" value="9"/>
</dbReference>
<name>A0A0E0ECE6_9ORYZ</name>